<proteinExistence type="predicted"/>
<gene>
    <name evidence="2" type="ORF">IF1G_02022</name>
</gene>
<dbReference type="AlphaFoldDB" id="A0A545W9H1"/>
<evidence type="ECO:0000313" key="2">
    <source>
        <dbReference type="EMBL" id="TQV99807.1"/>
    </source>
</evidence>
<keyword evidence="3" id="KW-1185">Reference proteome</keyword>
<dbReference type="EMBL" id="SPUK01000002">
    <property type="protein sequence ID" value="TQV99807.1"/>
    <property type="molecule type" value="Genomic_DNA"/>
</dbReference>
<comment type="caution">
    <text evidence="2">The sequence shown here is derived from an EMBL/GenBank/DDBJ whole genome shotgun (WGS) entry which is preliminary data.</text>
</comment>
<evidence type="ECO:0000256" key="1">
    <source>
        <dbReference type="SAM" id="MobiDB-lite"/>
    </source>
</evidence>
<protein>
    <submittedName>
        <fullName evidence="2">Uncharacterized protein</fullName>
    </submittedName>
</protein>
<dbReference type="OrthoDB" id="5429716at2759"/>
<dbReference type="Proteomes" id="UP000315783">
    <property type="component" value="Unassembled WGS sequence"/>
</dbReference>
<sequence>MRSAATGVFNRTLTNLGPLTTTFTPAPSCSALASEPGAGYIFWAGPLNAARPANGQHVPYGSVACTPQDLATCYPDGEARQSILARGYEFTQPYHSPGYYCPAGWTAVASASFDSAWGNRDMPTGYDAVVTAFALEVLRPSETVTVCCPSGYQPFAGDVQFQVGCTSRLGPASSYGVSERCFNDRPTTTVNFLFWDHRVTKIEPVSDASTSFTQLPLETLTSPTSYEIFHTMPNIVLVNNGQASATTTTTTTPPAPTSATPTAAGDGKNGRKSAAVGRRAKAPLAVAVAVLASATVLFLA</sequence>
<feature type="region of interest" description="Disordered" evidence="1">
    <location>
        <begin position="245"/>
        <end position="274"/>
    </location>
</feature>
<feature type="compositionally biased region" description="Low complexity" evidence="1">
    <location>
        <begin position="245"/>
        <end position="264"/>
    </location>
</feature>
<evidence type="ECO:0000313" key="3">
    <source>
        <dbReference type="Proteomes" id="UP000315783"/>
    </source>
</evidence>
<accession>A0A545W9H1</accession>
<organism evidence="2 3">
    <name type="scientific">Cordyceps javanica</name>
    <dbReference type="NCBI Taxonomy" id="43265"/>
    <lineage>
        <taxon>Eukaryota</taxon>
        <taxon>Fungi</taxon>
        <taxon>Dikarya</taxon>
        <taxon>Ascomycota</taxon>
        <taxon>Pezizomycotina</taxon>
        <taxon>Sordariomycetes</taxon>
        <taxon>Hypocreomycetidae</taxon>
        <taxon>Hypocreales</taxon>
        <taxon>Cordycipitaceae</taxon>
        <taxon>Cordyceps</taxon>
    </lineage>
</organism>
<reference evidence="2 3" key="1">
    <citation type="journal article" date="2019" name="Appl. Microbiol. Biotechnol.">
        <title>Genome sequence of Isaria javanica and comparative genome analysis insights into family S53 peptidase evolution in fungal entomopathogens.</title>
        <authorList>
            <person name="Lin R."/>
            <person name="Zhang X."/>
            <person name="Xin B."/>
            <person name="Zou M."/>
            <person name="Gao Y."/>
            <person name="Qin F."/>
            <person name="Hu Q."/>
            <person name="Xie B."/>
            <person name="Cheng X."/>
        </authorList>
    </citation>
    <scope>NUCLEOTIDE SEQUENCE [LARGE SCALE GENOMIC DNA]</scope>
    <source>
        <strain evidence="2 3">IJ1G</strain>
    </source>
</reference>
<name>A0A545W9H1_9HYPO</name>